<evidence type="ECO:0000313" key="3">
    <source>
        <dbReference type="Proteomes" id="UP000321196"/>
    </source>
</evidence>
<dbReference type="SUPFAM" id="SSF55729">
    <property type="entry name" value="Acyl-CoA N-acyltransferases (Nat)"/>
    <property type="match status" value="1"/>
</dbReference>
<organism evidence="2 3">
    <name type="scientific">Microbacterium mitrae</name>
    <dbReference type="NCBI Taxonomy" id="664640"/>
    <lineage>
        <taxon>Bacteria</taxon>
        <taxon>Bacillati</taxon>
        <taxon>Actinomycetota</taxon>
        <taxon>Actinomycetes</taxon>
        <taxon>Micrococcales</taxon>
        <taxon>Microbacteriaceae</taxon>
        <taxon>Microbacterium</taxon>
    </lineage>
</organism>
<dbReference type="Proteomes" id="UP000321196">
    <property type="component" value="Unassembled WGS sequence"/>
</dbReference>
<dbReference type="OrthoDB" id="8593648at2"/>
<dbReference type="Gene3D" id="3.40.630.30">
    <property type="match status" value="1"/>
</dbReference>
<dbReference type="InterPro" id="IPR016181">
    <property type="entry name" value="Acyl_CoA_acyltransferase"/>
</dbReference>
<dbReference type="GO" id="GO:0016747">
    <property type="term" value="F:acyltransferase activity, transferring groups other than amino-acyl groups"/>
    <property type="evidence" value="ECO:0007669"/>
    <property type="project" value="InterPro"/>
</dbReference>
<dbReference type="PANTHER" id="PTHR13170">
    <property type="entry name" value="O-GLCNACASE"/>
    <property type="match status" value="1"/>
</dbReference>
<evidence type="ECO:0000313" key="2">
    <source>
        <dbReference type="EMBL" id="TXK03028.1"/>
    </source>
</evidence>
<name>A0A5C8HK99_9MICO</name>
<dbReference type="EMBL" id="VRSW01000005">
    <property type="protein sequence ID" value="TXK03028.1"/>
    <property type="molecule type" value="Genomic_DNA"/>
</dbReference>
<dbReference type="RefSeq" id="WP_147826553.1">
    <property type="nucleotide sequence ID" value="NZ_BAAARG010000004.1"/>
</dbReference>
<reference evidence="2 3" key="1">
    <citation type="submission" date="2019-08" db="EMBL/GenBank/DDBJ databases">
        <authorList>
            <person name="Dong K."/>
        </authorList>
    </citation>
    <scope>NUCLEOTIDE SEQUENCE [LARGE SCALE GENOMIC DNA]</scope>
    <source>
        <strain evidence="2 3">M4-8</strain>
    </source>
</reference>
<dbReference type="InterPro" id="IPR000182">
    <property type="entry name" value="GNAT_dom"/>
</dbReference>
<keyword evidence="3" id="KW-1185">Reference proteome</keyword>
<keyword evidence="2" id="KW-0808">Transferase</keyword>
<protein>
    <submittedName>
        <fullName evidence="2">GNAT family N-acetyltransferase</fullName>
    </submittedName>
</protein>
<dbReference type="PANTHER" id="PTHR13170:SF16">
    <property type="entry name" value="PROTEIN O-GLCNACASE"/>
    <property type="match status" value="1"/>
</dbReference>
<evidence type="ECO:0000259" key="1">
    <source>
        <dbReference type="PROSITE" id="PS51186"/>
    </source>
</evidence>
<dbReference type="InterPro" id="IPR051822">
    <property type="entry name" value="Glycosyl_Hydrolase_84"/>
</dbReference>
<feature type="domain" description="N-acetyltransferase" evidence="1">
    <location>
        <begin position="65"/>
        <end position="196"/>
    </location>
</feature>
<dbReference type="AlphaFoldDB" id="A0A5C8HK99"/>
<sequence length="196" mass="21824">MPATLRRYEPHDADALTRICLLTGSSGLDATGRYSDDRVLGDIYAVPYAVRDPHWAWVVDDGEGAKGYLVATPDTTAFEEWFITSWWPERDAAYRADANAETLALIDGVARRREDAARYADTYPAHLHINLLDDLRGGGWGRTLIETLTAQLREHGVPGVHLVASLDNENAQRFYEKLGFERLDAGDAAAYGMRLD</sequence>
<proteinExistence type="predicted"/>
<comment type="caution">
    <text evidence="2">The sequence shown here is derived from an EMBL/GenBank/DDBJ whole genome shotgun (WGS) entry which is preliminary data.</text>
</comment>
<gene>
    <name evidence="2" type="ORF">FVP60_12120</name>
</gene>
<accession>A0A5C8HK99</accession>
<dbReference type="Pfam" id="PF00583">
    <property type="entry name" value="Acetyltransf_1"/>
    <property type="match status" value="1"/>
</dbReference>
<dbReference type="PROSITE" id="PS51186">
    <property type="entry name" value="GNAT"/>
    <property type="match status" value="1"/>
</dbReference>